<evidence type="ECO:0000256" key="3">
    <source>
        <dbReference type="ARBA" id="ARBA00022723"/>
    </source>
</evidence>
<keyword evidence="6" id="KW-0411">Iron-sulfur</keyword>
<comment type="similarity">
    <text evidence="2">Belongs to the class-V pyridoxal-phosphate-dependent aminotransferase family. NifS/IscS subfamily.</text>
</comment>
<comment type="cofactor">
    <cofactor evidence="1 7">
        <name>pyridoxal 5'-phosphate</name>
        <dbReference type="ChEBI" id="CHEBI:597326"/>
    </cofactor>
</comment>
<feature type="domain" description="Aminotransferase class V" evidence="8">
    <location>
        <begin position="28"/>
        <end position="391"/>
    </location>
</feature>
<evidence type="ECO:0000313" key="10">
    <source>
        <dbReference type="Proteomes" id="UP000005269"/>
    </source>
</evidence>
<dbReference type="InterPro" id="IPR015422">
    <property type="entry name" value="PyrdxlP-dep_Trfase_small"/>
</dbReference>
<organism evidence="9 10">
    <name type="scientific">Enterococcus faecium (strain ATCC BAA-472 / TX0016 / DO)</name>
    <dbReference type="NCBI Taxonomy" id="333849"/>
    <lineage>
        <taxon>Bacteria</taxon>
        <taxon>Bacillati</taxon>
        <taxon>Bacillota</taxon>
        <taxon>Bacilli</taxon>
        <taxon>Lactobacillales</taxon>
        <taxon>Enterococcaceae</taxon>
        <taxon>Enterococcus</taxon>
    </lineage>
</organism>
<keyword evidence="9" id="KW-0808">Transferase</keyword>
<dbReference type="InterPro" id="IPR000192">
    <property type="entry name" value="Aminotrans_V_dom"/>
</dbReference>
<sequence length="406" mass="45603">MKISPALESTLDNRYNRKEFQKRGFLMIYFDNSATTPIFPQSLDAYVKTSQRIIGNPSSLHDLGNQANRLLQQARKQIADLIHVEPEEIYFTSGGTEGDNWVLKGTMIEKREYGNHMIISGVEHPAVSETAEQLKELGIEVSIAPVDKRGFVRVDELKELIRKETVLVSVMAVNNEVGSIQPIQEISDLLDDFPKIHFHVDAVQAIGKVPFSQWLTERVDFATFSAHKFHGPRGTGFIYWKKGRRLAPLLTGGGQERNQRSGTENVPGIVAMVKALRLSLEIKEQKPEQTQRLKVALINALKTYEKVTIFSEGTDYAPHILCFALKGIRGEVLVHALEEKQIFVSTTSACSSRKHMASSTLHAMHVPNDLATSAVRISLDENNSLAEVEQFMIIFKQLYKKFSAIN</sequence>
<dbReference type="InterPro" id="IPR015424">
    <property type="entry name" value="PyrdxlP-dep_Trfase"/>
</dbReference>
<dbReference type="KEGG" id="efu:HMPREF0351_12189"/>
<evidence type="ECO:0000256" key="4">
    <source>
        <dbReference type="ARBA" id="ARBA00022898"/>
    </source>
</evidence>
<evidence type="ECO:0000256" key="5">
    <source>
        <dbReference type="ARBA" id="ARBA00023004"/>
    </source>
</evidence>
<evidence type="ECO:0000256" key="7">
    <source>
        <dbReference type="RuleBase" id="RU004504"/>
    </source>
</evidence>
<dbReference type="Pfam" id="PF00266">
    <property type="entry name" value="Aminotran_5"/>
    <property type="match status" value="1"/>
</dbReference>
<dbReference type="InterPro" id="IPR016454">
    <property type="entry name" value="Cysteine_dSase"/>
</dbReference>
<dbReference type="EC" id="2.8.1.7" evidence="9"/>
<protein>
    <submittedName>
        <fullName evidence="9">Pyridoxal phosphate-dependent transferase</fullName>
        <ecNumber evidence="9">2.8.1.7</ecNumber>
    </submittedName>
</protein>
<dbReference type="GO" id="GO:0031071">
    <property type="term" value="F:cysteine desulfurase activity"/>
    <property type="evidence" value="ECO:0007669"/>
    <property type="project" value="UniProtKB-EC"/>
</dbReference>
<evidence type="ECO:0000256" key="6">
    <source>
        <dbReference type="ARBA" id="ARBA00023014"/>
    </source>
</evidence>
<keyword evidence="4" id="KW-0663">Pyridoxal phosphate</keyword>
<dbReference type="Gene3D" id="1.10.260.50">
    <property type="match status" value="1"/>
</dbReference>
<dbReference type="PIRSF" id="PIRSF005572">
    <property type="entry name" value="NifS"/>
    <property type="match status" value="1"/>
</dbReference>
<dbReference type="HOGENOM" id="CLU_003433_0_0_9"/>
<dbReference type="PANTHER" id="PTHR11601">
    <property type="entry name" value="CYSTEINE DESULFURYLASE FAMILY MEMBER"/>
    <property type="match status" value="1"/>
</dbReference>
<gene>
    <name evidence="9" type="primary">iscS2</name>
    <name evidence="9" type="ORF">HMPREF0351_12189</name>
</gene>
<evidence type="ECO:0000259" key="8">
    <source>
        <dbReference type="Pfam" id="PF00266"/>
    </source>
</evidence>
<dbReference type="GO" id="GO:0051536">
    <property type="term" value="F:iron-sulfur cluster binding"/>
    <property type="evidence" value="ECO:0007669"/>
    <property type="project" value="UniProtKB-KW"/>
</dbReference>
<dbReference type="GO" id="GO:0046872">
    <property type="term" value="F:metal ion binding"/>
    <property type="evidence" value="ECO:0007669"/>
    <property type="project" value="UniProtKB-KW"/>
</dbReference>
<evidence type="ECO:0000313" key="9">
    <source>
        <dbReference type="EMBL" id="AFK59813.1"/>
    </source>
</evidence>
<dbReference type="PROSITE" id="PS00595">
    <property type="entry name" value="AA_TRANSFER_CLASS_5"/>
    <property type="match status" value="1"/>
</dbReference>
<proteinExistence type="inferred from homology"/>
<keyword evidence="5" id="KW-0408">Iron</keyword>
<dbReference type="Gene3D" id="3.40.640.10">
    <property type="entry name" value="Type I PLP-dependent aspartate aminotransferase-like (Major domain)"/>
    <property type="match status" value="1"/>
</dbReference>
<dbReference type="InterPro" id="IPR020578">
    <property type="entry name" value="Aminotrans_V_PyrdxlP_BS"/>
</dbReference>
<dbReference type="PANTHER" id="PTHR11601:SF50">
    <property type="entry name" value="CYSTEINE DESULFURASE ISCS 2-RELATED"/>
    <property type="match status" value="1"/>
</dbReference>
<dbReference type="Gene3D" id="3.90.1150.10">
    <property type="entry name" value="Aspartate Aminotransferase, domain 1"/>
    <property type="match status" value="1"/>
</dbReference>
<name>I3U475_ENTFD</name>
<evidence type="ECO:0000256" key="1">
    <source>
        <dbReference type="ARBA" id="ARBA00001933"/>
    </source>
</evidence>
<evidence type="ECO:0000256" key="2">
    <source>
        <dbReference type="ARBA" id="ARBA00006490"/>
    </source>
</evidence>
<dbReference type="AlphaFoldDB" id="I3U475"/>
<dbReference type="EMBL" id="CP003583">
    <property type="protein sequence ID" value="AFK59813.1"/>
    <property type="molecule type" value="Genomic_DNA"/>
</dbReference>
<dbReference type="InterPro" id="IPR015421">
    <property type="entry name" value="PyrdxlP-dep_Trfase_major"/>
</dbReference>
<reference evidence="9 10" key="1">
    <citation type="journal article" date="2012" name="BMC Microbiol.">
        <title>Complete genome sequence of Enterococcus faecium strain TX16 and comparative genomic analysis of Enterococcus faecium genomes.</title>
        <authorList>
            <person name="Qin X."/>
            <person name="Galloway-Pena J.R."/>
            <person name="Sillanpaa J."/>
            <person name="Hyeob Roh J."/>
            <person name="Nallapareddy S.R."/>
            <person name="Chowdhury S."/>
            <person name="Bourgogne A."/>
            <person name="Choudhury T."/>
            <person name="Munzy D.M."/>
            <person name="Buhay C.J."/>
            <person name="Ding Y."/>
            <person name="Dugan-Rocha S."/>
            <person name="Liu W."/>
            <person name="Kovar C."/>
            <person name="Sodergren E."/>
            <person name="Highlander S."/>
            <person name="Petrosino J.F."/>
            <person name="Worley K.C."/>
            <person name="Gibbs R.A."/>
            <person name="Weinstock G.M."/>
            <person name="Murray B.E."/>
        </authorList>
    </citation>
    <scope>NUCLEOTIDE SEQUENCE [LARGE SCALE GENOMIC DNA]</scope>
    <source>
        <strain evidence="10">ATCC BAA-472 / TX0016 / DO</strain>
    </source>
</reference>
<accession>I3U475</accession>
<dbReference type="SUPFAM" id="SSF53383">
    <property type="entry name" value="PLP-dependent transferases"/>
    <property type="match status" value="1"/>
</dbReference>
<keyword evidence="10" id="KW-1185">Reference proteome</keyword>
<keyword evidence="3" id="KW-0479">Metal-binding</keyword>
<dbReference type="Proteomes" id="UP000005269">
    <property type="component" value="Chromosome"/>
</dbReference>